<evidence type="ECO:0000313" key="1">
    <source>
        <dbReference type="EMBL" id="AMW34698.1"/>
    </source>
</evidence>
<dbReference type="EMBL" id="CP014525">
    <property type="protein sequence ID" value="AMW34698.1"/>
    <property type="molecule type" value="Genomic_DNA"/>
</dbReference>
<dbReference type="KEGG" id="hjo:AY555_05345"/>
<dbReference type="STRING" id="1549855.AY555_05345"/>
<protein>
    <submittedName>
        <fullName evidence="1">Uncharacterized protein</fullName>
    </submittedName>
</protein>
<dbReference type="AlphaFoldDB" id="A0A143DEZ7"/>
<accession>A0A143DEZ7</accession>
<keyword evidence="2" id="KW-1185">Reference proteome</keyword>
<dbReference type="Pfam" id="PF11233">
    <property type="entry name" value="DUF3035"/>
    <property type="match status" value="1"/>
</dbReference>
<dbReference type="OrthoDB" id="8478256at2"/>
<organism evidence="1 2">
    <name type="scientific">Haematospirillum jordaniae</name>
    <dbReference type="NCBI Taxonomy" id="1549855"/>
    <lineage>
        <taxon>Bacteria</taxon>
        <taxon>Pseudomonadati</taxon>
        <taxon>Pseudomonadota</taxon>
        <taxon>Alphaproteobacteria</taxon>
        <taxon>Rhodospirillales</taxon>
        <taxon>Novispirillaceae</taxon>
        <taxon>Haematospirillum</taxon>
    </lineage>
</organism>
<proteinExistence type="predicted"/>
<dbReference type="Proteomes" id="UP000076066">
    <property type="component" value="Chromosome"/>
</dbReference>
<evidence type="ECO:0000313" key="2">
    <source>
        <dbReference type="Proteomes" id="UP000076066"/>
    </source>
</evidence>
<dbReference type="GeneID" id="53316577"/>
<dbReference type="InterPro" id="IPR021395">
    <property type="entry name" value="DUF3035"/>
</dbReference>
<reference evidence="1 2" key="1">
    <citation type="submission" date="2016-02" db="EMBL/GenBank/DDBJ databases">
        <title>Complete Genome of H5569, the type strain of the newly described species Haematospirillium jordaniae.</title>
        <authorList>
            <person name="Nicholson A.C."/>
            <person name="Humrighouse B.W."/>
            <person name="Loparov V."/>
            <person name="McQuiston J.R."/>
        </authorList>
    </citation>
    <scope>NUCLEOTIDE SEQUENCE [LARGE SCALE GENOMIC DNA]</scope>
    <source>
        <strain evidence="1 2">H5569</strain>
    </source>
</reference>
<dbReference type="RefSeq" id="WP_066134387.1">
    <property type="nucleotide sequence ID" value="NZ_CP014525.1"/>
</dbReference>
<gene>
    <name evidence="1" type="ORF">AY555_05345</name>
</gene>
<name>A0A143DEZ7_9PROT</name>
<dbReference type="PROSITE" id="PS51257">
    <property type="entry name" value="PROKAR_LIPOPROTEIN"/>
    <property type="match status" value="1"/>
</dbReference>
<sequence length="185" mass="20086">MLRRLSLSLCIVALAGGGLSGCGGETRRALGLDKRSPDEFAVVSRAPLTVPPDFRLRPPEQGAPRPQELSTSDQARDAVFGGRVQARRVATTRGEGALLKLAGVDQSIPGIRSIVDRETSVFAREEKTFTDRLVFWRDPEPTGTMVDAAAEAKRLRQNQALGKAVTEGDTPKIERRQRALLEGLL</sequence>